<sequence length="1029" mass="111809">MKAPRLFSIPPGAAYLPVFVEALRAGRLIAGFDGADPLALGAATIYVPTRRAARALRAALVESGSASASFLPDIRTFGDVDEDMFVFAGDRAGGGGSEETDLPPVAPCERLLLLARLVRPWRENLPRHIRNLFGHEDIMIPASTADAVWLARDLARLMDEMETEEADWSRLHDIAPDMVAQWWQVTMDFLDIVITGWPQILRERGVVNPAFWRNRAIRRQAAWLERRPPATPVIVAGATGSLPATAGLVKVIARLPQGAVVLPGLDRDMAAADWQTIVTGKTAPVFGHPQYSLGTLLCAIGAAREAVVHLGTVDETARARETLVAQAFLPAAVTDIWHGLDRGASVQAFANVTLIEAAGEREEALSLALCLRRALEDDNKTAALVTGDRNLARRVAAELKRFGIEADDSGGAPLSETEPATLLRLLLDCIFAPGDPVALLSLLKHPLVRAGQERAAFRKIIERFELFALRGGTGRPRLGQLRAFVEERLQKLAGGDMPPHQVYDQAVIYEAIGLAEALDEAAAPLYDFAALNGPVNIRQAIAATVAAFENFGRDEDGTLNTLYGREAGAACAQFLRGLVVERTGLDFQPAEWPGIFNALIAGETVRLSTRGHPRLFIWGALEARLQTVDTMVIGGLNEGMMPALAHNDPFMSRGMKTTIALPPPERLTGLAAHDFQMALGMNEVVLSRALRLDNAPSVPSRWLQRLETVLGEETVAAMRGRGKVLLHWAGLIDHAPDVPFVPRPCPAPPLDIRPRRFSVTEIETLRRDPYAIYAKKVLRLKPLEPLVRDASAAERGTLYHAILAGFAGEEEGDVYHQGAFQHLMRIARAEFDKLELPDDVEALWWPRFVNLAPEIVRFEQSLSPRRRLAEVTASPVPVGQTGVTLSGRADRIDVFAGGYADILDFKTGMAPSVKQAASLMAPQLALEGALLARGAFAGCGMGTPADLLYIRLKSDGTVVQESVAGKLDKTAQDLSEEAWARLEDLLGLYQSPVQGYVSRAMPPLVEYEGDYDHLARVKEWSAGSAGDDE</sequence>
<organism evidence="2 3">
    <name type="scientific">Candidatus Tokpelaia hoelldobleri</name>
    <dbReference type="NCBI Taxonomy" id="1902579"/>
    <lineage>
        <taxon>Bacteria</taxon>
        <taxon>Pseudomonadati</taxon>
        <taxon>Pseudomonadota</taxon>
        <taxon>Alphaproteobacteria</taxon>
        <taxon>Hyphomicrobiales</taxon>
        <taxon>Candidatus Tokpelaia</taxon>
    </lineage>
</organism>
<dbReference type="STRING" id="1902579.BHV28_15850"/>
<keyword evidence="2" id="KW-0540">Nuclease</keyword>
<dbReference type="KEGG" id="thd:BHV28_15850"/>
<reference evidence="2 3" key="1">
    <citation type="journal article" date="2010" name="Science">
        <title>Genomic comparison of the ants Camponotus floridanus and Harpegnathos saltator.</title>
        <authorList>
            <person name="Bonasio R."/>
            <person name="Zhang G."/>
            <person name="Ye C."/>
            <person name="Mutti N.S."/>
            <person name="Fang X."/>
            <person name="Qin N."/>
            <person name="Donahue G."/>
            <person name="Yang P."/>
            <person name="Li Q."/>
            <person name="Li C."/>
            <person name="Zhang P."/>
            <person name="Huang Z."/>
            <person name="Berger S.L."/>
            <person name="Reinberg D."/>
            <person name="Wang J."/>
            <person name="Liebig J."/>
        </authorList>
    </citation>
    <scope>NUCLEOTIDE SEQUENCE [LARGE SCALE GENOMIC DNA]</scope>
    <source>
        <strain evidence="2 3">Hsal</strain>
    </source>
</reference>
<dbReference type="GO" id="GO:0004519">
    <property type="term" value="F:endonuclease activity"/>
    <property type="evidence" value="ECO:0007669"/>
    <property type="project" value="UniProtKB-KW"/>
</dbReference>
<keyword evidence="2" id="KW-0255">Endonuclease</keyword>
<evidence type="ECO:0000313" key="3">
    <source>
        <dbReference type="Proteomes" id="UP000188912"/>
    </source>
</evidence>
<protein>
    <submittedName>
        <fullName evidence="2">Restriction endonuclease like protein</fullName>
    </submittedName>
</protein>
<dbReference type="Proteomes" id="UP000188912">
    <property type="component" value="Chromosome"/>
</dbReference>
<dbReference type="Pfam" id="PF12705">
    <property type="entry name" value="PDDEXK_1"/>
    <property type="match status" value="1"/>
</dbReference>
<dbReference type="NCBIfam" id="TIGR02786">
    <property type="entry name" value="addB_alphas"/>
    <property type="match status" value="1"/>
</dbReference>
<dbReference type="AlphaFoldDB" id="A0A1U9JWK6"/>
<proteinExistence type="predicted"/>
<name>A0A1U9JWK6_9HYPH</name>
<keyword evidence="3" id="KW-1185">Reference proteome</keyword>
<evidence type="ECO:0000259" key="1">
    <source>
        <dbReference type="Pfam" id="PF12705"/>
    </source>
</evidence>
<dbReference type="InterPro" id="IPR038726">
    <property type="entry name" value="PDDEXK_AddAB-type"/>
</dbReference>
<dbReference type="SUPFAM" id="SSF52540">
    <property type="entry name" value="P-loop containing nucleoside triphosphate hydrolases"/>
    <property type="match status" value="1"/>
</dbReference>
<gene>
    <name evidence="2" type="ORF">BHV28_15850</name>
</gene>
<evidence type="ECO:0000313" key="2">
    <source>
        <dbReference type="EMBL" id="AQS42265.1"/>
    </source>
</evidence>
<reference evidence="2 3" key="2">
    <citation type="journal article" date="2016" name="Sci. Rep.">
        <title>The genome of Rhizobiales bacteria in predatory ants reveals urease gene functions but no genes for nitrogen fixation.</title>
        <authorList>
            <person name="Neuvonen M.M."/>
            <person name="Tamarit D."/>
            <person name="Naslund K."/>
            <person name="Liebig J."/>
            <person name="Feldhaar H."/>
            <person name="Moran N.A."/>
            <person name="Guy L."/>
            <person name="Andersson S.G."/>
        </authorList>
    </citation>
    <scope>NUCLEOTIDE SEQUENCE [LARGE SCALE GENOMIC DNA]</scope>
    <source>
        <strain evidence="2 3">Hsal</strain>
    </source>
</reference>
<dbReference type="InterPro" id="IPR014153">
    <property type="entry name" value="Ds_break_AddB"/>
</dbReference>
<keyword evidence="2" id="KW-0378">Hydrolase</keyword>
<dbReference type="InterPro" id="IPR027417">
    <property type="entry name" value="P-loop_NTPase"/>
</dbReference>
<feature type="domain" description="PD-(D/E)XK endonuclease-like" evidence="1">
    <location>
        <begin position="756"/>
        <end position="981"/>
    </location>
</feature>
<dbReference type="EMBL" id="CP017315">
    <property type="protein sequence ID" value="AQS42265.1"/>
    <property type="molecule type" value="Genomic_DNA"/>
</dbReference>
<accession>A0A1U9JWK6</accession>